<keyword evidence="1 4" id="KW-0663">Pyridoxal phosphate</keyword>
<organism evidence="6 7">
    <name type="scientific">Thermogutta terrifontis</name>
    <dbReference type="NCBI Taxonomy" id="1331910"/>
    <lineage>
        <taxon>Bacteria</taxon>
        <taxon>Pseudomonadati</taxon>
        <taxon>Planctomycetota</taxon>
        <taxon>Planctomycetia</taxon>
        <taxon>Pirellulales</taxon>
        <taxon>Thermoguttaceae</taxon>
        <taxon>Thermogutta</taxon>
    </lineage>
</organism>
<dbReference type="GO" id="GO:0008483">
    <property type="term" value="F:transaminase activity"/>
    <property type="evidence" value="ECO:0007669"/>
    <property type="project" value="TreeGrafter"/>
</dbReference>
<protein>
    <submittedName>
        <fullName evidence="6">Pleiotropic regulatory protein</fullName>
    </submittedName>
</protein>
<dbReference type="Gene3D" id="3.40.640.10">
    <property type="entry name" value="Type I PLP-dependent aspartate aminotransferase-like (Major domain)"/>
    <property type="match status" value="1"/>
</dbReference>
<feature type="modified residue" description="N6-(pyridoxal phosphate)lysine" evidence="4">
    <location>
        <position position="204"/>
    </location>
</feature>
<dbReference type="InterPro" id="IPR015422">
    <property type="entry name" value="PyrdxlP-dep_Trfase_small"/>
</dbReference>
<keyword evidence="7" id="KW-1185">Reference proteome</keyword>
<evidence type="ECO:0000256" key="3">
    <source>
        <dbReference type="PIRSR" id="PIRSR000390-1"/>
    </source>
</evidence>
<gene>
    <name evidence="6" type="ORF">THTE_1872</name>
</gene>
<proteinExistence type="inferred from homology"/>
<dbReference type="Proteomes" id="UP000215086">
    <property type="component" value="Chromosome"/>
</dbReference>
<dbReference type="Gene3D" id="3.90.1150.10">
    <property type="entry name" value="Aspartate Aminotransferase, domain 1"/>
    <property type="match status" value="1"/>
</dbReference>
<sequence>MAPTPRPMESTEASSHPRRMVPFLDLGRAQAPLRDEIVAALARVVDSGVFVLGPEVETLEQALAEYCHCRYAIACASGSDALLLAMMALNIGPGDEVIVPSFTFFATASAVARLGAKPVFADIDPRSYNISPEHVARLIRKNTKAIIPVHLFGQAADMTPILELAERFGITVVEDAAQSIGAEYRGKRVGSLGRIGCLSFYPTKNLGGMGDGGMLTTNDGQLSDQLRILRVHGMHPRYYHHKIGINSRMDAFQAAVLLVKFRHLEDWVACRQEIAQRYTALFLEAGLERHIVLPERTVEGRHVWNQYVIRVRNGQRDALRKYLQEQGIGTEIYYPLGLHEQECFQFLGYAPTDLPETFLASREVLALPIFPHLTEEEQRTVVRAIAEFLGAQSHTFRIGPPKFLERTSQPTTETHVERR</sequence>
<reference evidence="6 7" key="1">
    <citation type="journal article" name="Front. Microbiol.">
        <title>Sugar Metabolism of the First Thermophilic Planctomycete Thermogutta terrifontis: Comparative Genomic and Transcriptomic Approaches.</title>
        <authorList>
            <person name="Elcheninov A.G."/>
            <person name="Menzel P."/>
            <person name="Gudbergsdottir S.R."/>
            <person name="Slesarev A.I."/>
            <person name="Kadnikov V.V."/>
            <person name="Krogh A."/>
            <person name="Bonch-Osmolovskaya E.A."/>
            <person name="Peng X."/>
            <person name="Kublanov I.V."/>
        </authorList>
    </citation>
    <scope>NUCLEOTIDE SEQUENCE [LARGE SCALE GENOMIC DNA]</scope>
    <source>
        <strain evidence="6 7">R1</strain>
    </source>
</reference>
<dbReference type="AlphaFoldDB" id="A0A286REU4"/>
<evidence type="ECO:0000256" key="5">
    <source>
        <dbReference type="RuleBase" id="RU004508"/>
    </source>
</evidence>
<dbReference type="SUPFAM" id="SSF53383">
    <property type="entry name" value="PLP-dependent transferases"/>
    <property type="match status" value="1"/>
</dbReference>
<dbReference type="PANTHER" id="PTHR30244">
    <property type="entry name" value="TRANSAMINASE"/>
    <property type="match status" value="1"/>
</dbReference>
<evidence type="ECO:0000256" key="4">
    <source>
        <dbReference type="PIRSR" id="PIRSR000390-2"/>
    </source>
</evidence>
<dbReference type="Pfam" id="PF01041">
    <property type="entry name" value="DegT_DnrJ_EryC1"/>
    <property type="match status" value="1"/>
</dbReference>
<dbReference type="InterPro" id="IPR000653">
    <property type="entry name" value="DegT/StrS_aminotransferase"/>
</dbReference>
<dbReference type="GO" id="GO:0030170">
    <property type="term" value="F:pyridoxal phosphate binding"/>
    <property type="evidence" value="ECO:0007669"/>
    <property type="project" value="UniProtKB-ARBA"/>
</dbReference>
<feature type="active site" description="Proton acceptor" evidence="3">
    <location>
        <position position="204"/>
    </location>
</feature>
<dbReference type="InterPro" id="IPR015424">
    <property type="entry name" value="PyrdxlP-dep_Trfase"/>
</dbReference>
<dbReference type="GO" id="GO:0000271">
    <property type="term" value="P:polysaccharide biosynthetic process"/>
    <property type="evidence" value="ECO:0007669"/>
    <property type="project" value="TreeGrafter"/>
</dbReference>
<comment type="similarity">
    <text evidence="2 5">Belongs to the DegT/DnrJ/EryC1 family.</text>
</comment>
<dbReference type="PANTHER" id="PTHR30244:SF36">
    <property type="entry name" value="3-OXO-GLUCOSE-6-PHOSPHATE:GLUTAMATE AMINOTRANSFERASE"/>
    <property type="match status" value="1"/>
</dbReference>
<dbReference type="PIRSF" id="PIRSF000390">
    <property type="entry name" value="PLP_StrS"/>
    <property type="match status" value="1"/>
</dbReference>
<evidence type="ECO:0000313" key="7">
    <source>
        <dbReference type="Proteomes" id="UP000215086"/>
    </source>
</evidence>
<evidence type="ECO:0000256" key="2">
    <source>
        <dbReference type="ARBA" id="ARBA00037999"/>
    </source>
</evidence>
<dbReference type="RefSeq" id="WP_237260225.1">
    <property type="nucleotide sequence ID" value="NZ_CP018477.1"/>
</dbReference>
<dbReference type="InterPro" id="IPR015421">
    <property type="entry name" value="PyrdxlP-dep_Trfase_major"/>
</dbReference>
<dbReference type="CDD" id="cd00616">
    <property type="entry name" value="AHBA_syn"/>
    <property type="match status" value="1"/>
</dbReference>
<evidence type="ECO:0000256" key="1">
    <source>
        <dbReference type="ARBA" id="ARBA00022898"/>
    </source>
</evidence>
<name>A0A286REU4_9BACT</name>
<evidence type="ECO:0000313" key="6">
    <source>
        <dbReference type="EMBL" id="ASV74474.1"/>
    </source>
</evidence>
<dbReference type="FunFam" id="3.40.640.10:FF:000089">
    <property type="entry name" value="Aminotransferase, DegT/DnrJ/EryC1/StrS family"/>
    <property type="match status" value="1"/>
</dbReference>
<dbReference type="KEGG" id="ttf:THTE_1872"/>
<dbReference type="EMBL" id="CP018477">
    <property type="protein sequence ID" value="ASV74474.1"/>
    <property type="molecule type" value="Genomic_DNA"/>
</dbReference>
<accession>A0A286REU4</accession>